<accession>A0AC35TTC6</accession>
<dbReference type="Proteomes" id="UP000095286">
    <property type="component" value="Unplaced"/>
</dbReference>
<sequence>MEEISLNDMLTSGQVSVVVSDQKPRKKNNMGLLGAISYIIGNIIGAGVFITPTEVIKSTNSAGSAMIILTLAGVTSVFGALTYGELGCMISENGADFAYLCRINWTFTAYIFMVSSCLILYPCIVAIQLQTFSSYFLKAIDVSFANPTSKTFTMISIQILLLTIITLINFQSLGKTVSKFNIIASATKLIAPAILILIGAYFLFIKDVPNQWVDTLDKGHYAPLNLVIAFIACLFSFDGWDVVNFGADELKNPKKNLPLAIVLGMMVVSVIIMTLNATFYSILTLDELLHSATVASSYIHKTIPALNLLVPSMICIILIGSLNSTIFAASRFLQSVSERGYLPLFVSCKNDETNSPRLALVIHALFVVIALFYGELDVLLKYSGVAQWCQRAVTTTALLYIRYKGPEYFGLKSTFKTNILIPALFLITCVATIVTIAYEEIHTIYLTTSVLMCSGVVYLFYFDQSWRKPVFIVSFIELFKSIDHILITISRKIFKCTPIQPENNQTQLK</sequence>
<evidence type="ECO:0000313" key="1">
    <source>
        <dbReference type="Proteomes" id="UP000095286"/>
    </source>
</evidence>
<name>A0AC35TTC6_9BILA</name>
<organism evidence="1 2">
    <name type="scientific">Rhabditophanes sp. KR3021</name>
    <dbReference type="NCBI Taxonomy" id="114890"/>
    <lineage>
        <taxon>Eukaryota</taxon>
        <taxon>Metazoa</taxon>
        <taxon>Ecdysozoa</taxon>
        <taxon>Nematoda</taxon>
        <taxon>Chromadorea</taxon>
        <taxon>Rhabditida</taxon>
        <taxon>Tylenchina</taxon>
        <taxon>Panagrolaimomorpha</taxon>
        <taxon>Strongyloidoidea</taxon>
        <taxon>Alloionematidae</taxon>
        <taxon>Rhabditophanes</taxon>
    </lineage>
</organism>
<evidence type="ECO:0000313" key="2">
    <source>
        <dbReference type="WBParaSite" id="RSKR_0000415500.1"/>
    </source>
</evidence>
<proteinExistence type="predicted"/>
<dbReference type="WBParaSite" id="RSKR_0000415500.1">
    <property type="protein sequence ID" value="RSKR_0000415500.1"/>
    <property type="gene ID" value="RSKR_0000415500"/>
</dbReference>
<reference evidence="2" key="1">
    <citation type="submission" date="2016-11" db="UniProtKB">
        <authorList>
            <consortium name="WormBaseParasite"/>
        </authorList>
    </citation>
    <scope>IDENTIFICATION</scope>
    <source>
        <strain evidence="2">KR3021</strain>
    </source>
</reference>
<protein>
    <submittedName>
        <fullName evidence="2">AA_permease domain-containing protein</fullName>
    </submittedName>
</protein>